<dbReference type="InterPro" id="IPR050126">
    <property type="entry name" value="Ap4A_hydrolase"/>
</dbReference>
<dbReference type="InterPro" id="IPR029052">
    <property type="entry name" value="Metallo-depent_PP-like"/>
</dbReference>
<dbReference type="RefSeq" id="WP_185138656.1">
    <property type="nucleotide sequence ID" value="NZ_JACJVR010000098.1"/>
</dbReference>
<dbReference type="PANTHER" id="PTHR42850:SF4">
    <property type="entry name" value="ZINC-DEPENDENT ENDOPOLYPHOSPHATASE"/>
    <property type="match status" value="1"/>
</dbReference>
<dbReference type="EMBL" id="JACJVR010000098">
    <property type="protein sequence ID" value="MBB6694695.1"/>
    <property type="molecule type" value="Genomic_DNA"/>
</dbReference>
<dbReference type="CDD" id="cd00144">
    <property type="entry name" value="MPP_PPP_family"/>
    <property type="match status" value="1"/>
</dbReference>
<reference evidence="2 3" key="1">
    <citation type="submission" date="2020-08" db="EMBL/GenBank/DDBJ databases">
        <title>Cohnella phylogeny.</title>
        <authorList>
            <person name="Dunlap C."/>
        </authorList>
    </citation>
    <scope>NUCLEOTIDE SEQUENCE [LARGE SCALE GENOMIC DNA]</scope>
    <source>
        <strain evidence="2 3">DSM 25239</strain>
    </source>
</reference>
<name>A0A841U2D0_9BACL</name>
<dbReference type="GO" id="GO:0110154">
    <property type="term" value="P:RNA decapping"/>
    <property type="evidence" value="ECO:0007669"/>
    <property type="project" value="TreeGrafter"/>
</dbReference>
<dbReference type="Gene3D" id="3.60.21.10">
    <property type="match status" value="1"/>
</dbReference>
<dbReference type="GO" id="GO:0005737">
    <property type="term" value="C:cytoplasm"/>
    <property type="evidence" value="ECO:0007669"/>
    <property type="project" value="TreeGrafter"/>
</dbReference>
<sequence length="235" mass="27028">MRKLFITDIHGEFEGMRKLLAHARFEPGEDQLVIGGDLVSRGPDSALALEEAMSLALRHPEHVRVLTGNHEEMMVWHYEGKSDLWLSHAGSRTIDGLNRLRDRGADRWRDVLDWCRGLPLLFEDDEFVYAHAGLDPHSPLTEQDRETLWMPESDFYGYPRELVLERTGGKPVVHGHTPCEYIYCDGARMNCDLGAHTYSIEEERALALVDLSNRVYYVYKIATGRISERRISFWG</sequence>
<dbReference type="Pfam" id="PF00149">
    <property type="entry name" value="Metallophos"/>
    <property type="match status" value="1"/>
</dbReference>
<gene>
    <name evidence="2" type="ORF">H7B90_25180</name>
</gene>
<dbReference type="InterPro" id="IPR004843">
    <property type="entry name" value="Calcineurin-like_PHP"/>
</dbReference>
<evidence type="ECO:0000259" key="1">
    <source>
        <dbReference type="Pfam" id="PF00149"/>
    </source>
</evidence>
<proteinExistence type="predicted"/>
<comment type="caution">
    <text evidence="2">The sequence shown here is derived from an EMBL/GenBank/DDBJ whole genome shotgun (WGS) entry which is preliminary data.</text>
</comment>
<protein>
    <submittedName>
        <fullName evidence="2">Serine/threonine protein phosphatase</fullName>
    </submittedName>
</protein>
<accession>A0A841U2D0</accession>
<dbReference type="AlphaFoldDB" id="A0A841U2D0"/>
<evidence type="ECO:0000313" key="2">
    <source>
        <dbReference type="EMBL" id="MBB6694695.1"/>
    </source>
</evidence>
<dbReference type="SUPFAM" id="SSF56300">
    <property type="entry name" value="Metallo-dependent phosphatases"/>
    <property type="match status" value="1"/>
</dbReference>
<keyword evidence="3" id="KW-1185">Reference proteome</keyword>
<feature type="domain" description="Calcineurin-like phosphoesterase" evidence="1">
    <location>
        <begin position="1"/>
        <end position="180"/>
    </location>
</feature>
<dbReference type="GO" id="GO:0016791">
    <property type="term" value="F:phosphatase activity"/>
    <property type="evidence" value="ECO:0007669"/>
    <property type="project" value="TreeGrafter"/>
</dbReference>
<dbReference type="PANTHER" id="PTHR42850">
    <property type="entry name" value="METALLOPHOSPHOESTERASE"/>
    <property type="match status" value="1"/>
</dbReference>
<evidence type="ECO:0000313" key="3">
    <source>
        <dbReference type="Proteomes" id="UP000553776"/>
    </source>
</evidence>
<dbReference type="Proteomes" id="UP000553776">
    <property type="component" value="Unassembled WGS sequence"/>
</dbReference>
<organism evidence="2 3">
    <name type="scientific">Cohnella xylanilytica</name>
    <dbReference type="NCBI Taxonomy" id="557555"/>
    <lineage>
        <taxon>Bacteria</taxon>
        <taxon>Bacillati</taxon>
        <taxon>Bacillota</taxon>
        <taxon>Bacilli</taxon>
        <taxon>Bacillales</taxon>
        <taxon>Paenibacillaceae</taxon>
        <taxon>Cohnella</taxon>
    </lineage>
</organism>
<dbReference type="GO" id="GO:0008803">
    <property type="term" value="F:bis(5'-nucleosyl)-tetraphosphatase (symmetrical) activity"/>
    <property type="evidence" value="ECO:0007669"/>
    <property type="project" value="TreeGrafter"/>
</dbReference>